<evidence type="ECO:0000313" key="1">
    <source>
        <dbReference type="EMBL" id="RED37465.1"/>
    </source>
</evidence>
<gene>
    <name evidence="1" type="ORF">BJ125_10740</name>
    <name evidence="2" type="ORF">SAMN05892882_10740</name>
</gene>
<protein>
    <submittedName>
        <fullName evidence="2">Uncharacterized protein</fullName>
    </submittedName>
</protein>
<organism evidence="2 3">
    <name type="scientific">Rhodopseudomonas pentothenatexigens</name>
    <dbReference type="NCBI Taxonomy" id="999699"/>
    <lineage>
        <taxon>Bacteria</taxon>
        <taxon>Pseudomonadati</taxon>
        <taxon>Pseudomonadota</taxon>
        <taxon>Alphaproteobacteria</taxon>
        <taxon>Hyphomicrobiales</taxon>
        <taxon>Nitrobacteraceae</taxon>
        <taxon>Rhodopseudomonas</taxon>
    </lineage>
</organism>
<keyword evidence="4" id="KW-1185">Reference proteome</keyword>
<dbReference type="EMBL" id="UFQQ01000007">
    <property type="protein sequence ID" value="SSW90432.1"/>
    <property type="molecule type" value="Genomic_DNA"/>
</dbReference>
<dbReference type="InterPro" id="IPR043019">
    <property type="entry name" value="GrlR_sf"/>
</dbReference>
<dbReference type="Gene3D" id="2.40.128.380">
    <property type="entry name" value="T3SS negative regulator GrlR"/>
    <property type="match status" value="1"/>
</dbReference>
<reference evidence="2 3" key="1">
    <citation type="submission" date="2017-08" db="EMBL/GenBank/DDBJ databases">
        <authorList>
            <person name="de Groot N.N."/>
        </authorList>
    </citation>
    <scope>NUCLEOTIDE SEQUENCE [LARGE SCALE GENOMIC DNA]</scope>
    <source>
        <strain evidence="2 3">JA575</strain>
    </source>
</reference>
<evidence type="ECO:0000313" key="4">
    <source>
        <dbReference type="Proteomes" id="UP000256343"/>
    </source>
</evidence>
<name>A0A336JLS3_9BRAD</name>
<dbReference type="OrthoDB" id="8245254at2"/>
<sequence length="179" mass="19719">MLRDYRAYLFDRDGNIFAIETFRAADDAFALLKSKQISGRGGFELWRSGDWIARVDAEGRAWTPPSPAEREAALNGLYKVEVAGGELQMTGTLSLLDGVVRGGQETFAITGRYHCSGDAISGMVLGRRHSPQQRGYVFPLDEVRLQLDGWVFADHIAGSARAAELPDARFEVRLTRLGG</sequence>
<evidence type="ECO:0000313" key="2">
    <source>
        <dbReference type="EMBL" id="SSW90432.1"/>
    </source>
</evidence>
<evidence type="ECO:0000313" key="3">
    <source>
        <dbReference type="Proteomes" id="UP000252631"/>
    </source>
</evidence>
<dbReference type="Proteomes" id="UP000256343">
    <property type="component" value="Unassembled WGS sequence"/>
</dbReference>
<dbReference type="Proteomes" id="UP000252631">
    <property type="component" value="Unassembled WGS sequence"/>
</dbReference>
<reference evidence="1 4" key="2">
    <citation type="submission" date="2018-07" db="EMBL/GenBank/DDBJ databases">
        <title>Genomic Encyclopedia of Archaeal and Bacterial Type Strains, Phase II (KMG-II): from individual species to whole genera.</title>
        <authorList>
            <person name="Goeker M."/>
        </authorList>
    </citation>
    <scope>NUCLEOTIDE SEQUENCE [LARGE SCALE GENOMIC DNA]</scope>
    <source>
        <strain evidence="1 4">JA575</strain>
    </source>
</reference>
<proteinExistence type="predicted"/>
<accession>A0A336JLS3</accession>
<dbReference type="RefSeq" id="WP_114357532.1">
    <property type="nucleotide sequence ID" value="NZ_QRDT01000007.1"/>
</dbReference>
<dbReference type="AlphaFoldDB" id="A0A336JLS3"/>
<dbReference type="EMBL" id="QRDT01000007">
    <property type="protein sequence ID" value="RED37465.1"/>
    <property type="molecule type" value="Genomic_DNA"/>
</dbReference>